<evidence type="ECO:0000256" key="5">
    <source>
        <dbReference type="ARBA" id="ARBA00022801"/>
    </source>
</evidence>
<keyword evidence="4" id="KW-0732">Signal</keyword>
<feature type="disulfide bond" evidence="7">
    <location>
        <begin position="162"/>
        <end position="176"/>
    </location>
</feature>
<dbReference type="SUPFAM" id="SSF57016">
    <property type="entry name" value="Plant lectins/antimicrobial peptides"/>
    <property type="match status" value="4"/>
</dbReference>
<dbReference type="GO" id="GO:0016787">
    <property type="term" value="F:hydrolase activity"/>
    <property type="evidence" value="ECO:0007669"/>
    <property type="project" value="UniProtKB-KW"/>
</dbReference>
<feature type="disulfide bond" evidence="7">
    <location>
        <begin position="157"/>
        <end position="169"/>
    </location>
</feature>
<keyword evidence="6" id="KW-0119">Carbohydrate metabolism</keyword>
<dbReference type="GO" id="GO:0008061">
    <property type="term" value="F:chitin binding"/>
    <property type="evidence" value="ECO:0007669"/>
    <property type="project" value="UniProtKB-UniRule"/>
</dbReference>
<name>A0A1Y1ZKU2_9FUNG</name>
<sequence length="189" mass="19956">CCSEYGYCDDSPAHCGYGCQVGYGICDIIPTINKNPISTDGRCGKEFGTVCGDNLCCSEYGYCDDSPAHCGYGCQVGYGICDIIPTINKNPISTDGRCGKEFGTVCGDNLCCSKYGYCDDSPAHCGYGCQIGYVIPTINKNPISTDGRCGKEFGTVCGDNLCCSEYGYCDDSPAHCGYGCQVGYGICDS</sequence>
<comment type="cofactor">
    <cofactor evidence="1">
        <name>Co(2+)</name>
        <dbReference type="ChEBI" id="CHEBI:48828"/>
    </cofactor>
</comment>
<keyword evidence="5" id="KW-0378">Hydrolase</keyword>
<evidence type="ECO:0000256" key="4">
    <source>
        <dbReference type="ARBA" id="ARBA00022729"/>
    </source>
</evidence>
<accession>A0A1Y1ZKU2</accession>
<feature type="domain" description="Chitin-binding type-1" evidence="8">
    <location>
        <begin position="95"/>
        <end position="132"/>
    </location>
</feature>
<evidence type="ECO:0000313" key="10">
    <source>
        <dbReference type="Proteomes" id="UP000193920"/>
    </source>
</evidence>
<dbReference type="CDD" id="cd00035">
    <property type="entry name" value="ChtBD1"/>
    <property type="match status" value="3"/>
</dbReference>
<evidence type="ECO:0000256" key="2">
    <source>
        <dbReference type="ARBA" id="ARBA00022669"/>
    </source>
</evidence>
<feature type="disulfide bond" evidence="7">
    <location>
        <begin position="56"/>
        <end position="70"/>
    </location>
</feature>
<evidence type="ECO:0000256" key="3">
    <source>
        <dbReference type="ARBA" id="ARBA00022723"/>
    </source>
</evidence>
<proteinExistence type="predicted"/>
<comment type="caution">
    <text evidence="9">The sequence shown here is derived from an EMBL/GenBank/DDBJ whole genome shotgun (WGS) entry which is preliminary data.</text>
</comment>
<feature type="non-terminal residue" evidence="9">
    <location>
        <position position="189"/>
    </location>
</feature>
<dbReference type="Gene3D" id="3.30.60.10">
    <property type="entry name" value="Endochitinase-like"/>
    <property type="match status" value="4"/>
</dbReference>
<reference evidence="9 10" key="1">
    <citation type="submission" date="2016-08" db="EMBL/GenBank/DDBJ databases">
        <title>A Parts List for Fungal Cellulosomes Revealed by Comparative Genomics.</title>
        <authorList>
            <consortium name="DOE Joint Genome Institute"/>
            <person name="Haitjema C.H."/>
            <person name="Gilmore S.P."/>
            <person name="Henske J.K."/>
            <person name="Solomon K.V."/>
            <person name="De Groot R."/>
            <person name="Kuo A."/>
            <person name="Mondo S.J."/>
            <person name="Salamov A.A."/>
            <person name="Labutti K."/>
            <person name="Zhao Z."/>
            <person name="Chiniquy J."/>
            <person name="Barry K."/>
            <person name="Brewer H.M."/>
            <person name="Purvine S.O."/>
            <person name="Wright A.T."/>
            <person name="Boxma B."/>
            <person name="Van Alen T."/>
            <person name="Hackstein J.H."/>
            <person name="Baker S.E."/>
            <person name="Grigoriev I.V."/>
            <person name="O'Malley M.A."/>
        </authorList>
    </citation>
    <scope>NUCLEOTIDE SEQUENCE [LARGE SCALE GENOMIC DNA]</scope>
    <source>
        <strain evidence="9 10">G1</strain>
    </source>
</reference>
<keyword evidence="2 7" id="KW-0147">Chitin-binding</keyword>
<dbReference type="InterPro" id="IPR001002">
    <property type="entry name" value="Chitin-bd_1"/>
</dbReference>
<gene>
    <name evidence="9" type="ORF">LY90DRAFT_299841</name>
</gene>
<keyword evidence="10" id="KW-1185">Reference proteome</keyword>
<feature type="domain" description="Chitin-binding type-1" evidence="8">
    <location>
        <begin position="40"/>
        <end position="83"/>
    </location>
</feature>
<comment type="caution">
    <text evidence="7">Lacks conserved residue(s) required for the propagation of feature annotation.</text>
</comment>
<dbReference type="PANTHER" id="PTHR46471">
    <property type="entry name" value="CHITIN DEACETYLASE"/>
    <property type="match status" value="1"/>
</dbReference>
<dbReference type="InterPro" id="IPR036861">
    <property type="entry name" value="Endochitinase-like_sf"/>
</dbReference>
<feature type="disulfide bond" evidence="7">
    <location>
        <begin position="111"/>
        <end position="125"/>
    </location>
</feature>
<feature type="non-terminal residue" evidence="9">
    <location>
        <position position="1"/>
    </location>
</feature>
<protein>
    <recommendedName>
        <fullName evidence="8">Chitin-binding type-1 domain-containing protein</fullName>
    </recommendedName>
</protein>
<evidence type="ECO:0000313" key="9">
    <source>
        <dbReference type="EMBL" id="ORY10445.1"/>
    </source>
</evidence>
<dbReference type="AlphaFoldDB" id="A0A1Y1ZKU2"/>
<feature type="disulfide bond" evidence="7">
    <location>
        <begin position="106"/>
        <end position="118"/>
    </location>
</feature>
<dbReference type="PANTHER" id="PTHR46471:SF2">
    <property type="entry name" value="CHITIN DEACETYLASE-RELATED"/>
    <property type="match status" value="1"/>
</dbReference>
<keyword evidence="7" id="KW-1015">Disulfide bond</keyword>
<dbReference type="Pfam" id="PF00187">
    <property type="entry name" value="Chitin_bind_1"/>
    <property type="match status" value="3"/>
</dbReference>
<evidence type="ECO:0000259" key="8">
    <source>
        <dbReference type="PROSITE" id="PS50941"/>
    </source>
</evidence>
<evidence type="ECO:0000256" key="1">
    <source>
        <dbReference type="ARBA" id="ARBA00001941"/>
    </source>
</evidence>
<dbReference type="PROSITE" id="PS50941">
    <property type="entry name" value="CHIT_BIND_I_2"/>
    <property type="match status" value="3"/>
</dbReference>
<dbReference type="GO" id="GO:0046872">
    <property type="term" value="F:metal ion binding"/>
    <property type="evidence" value="ECO:0007669"/>
    <property type="project" value="UniProtKB-KW"/>
</dbReference>
<keyword evidence="3" id="KW-0479">Metal-binding</keyword>
<organism evidence="9 10">
    <name type="scientific">Neocallimastix californiae</name>
    <dbReference type="NCBI Taxonomy" id="1754190"/>
    <lineage>
        <taxon>Eukaryota</taxon>
        <taxon>Fungi</taxon>
        <taxon>Fungi incertae sedis</taxon>
        <taxon>Chytridiomycota</taxon>
        <taxon>Chytridiomycota incertae sedis</taxon>
        <taxon>Neocallimastigomycetes</taxon>
        <taxon>Neocallimastigales</taxon>
        <taxon>Neocallimastigaceae</taxon>
        <taxon>Neocallimastix</taxon>
    </lineage>
</organism>
<evidence type="ECO:0000256" key="6">
    <source>
        <dbReference type="ARBA" id="ARBA00023277"/>
    </source>
</evidence>
<dbReference type="Proteomes" id="UP000193920">
    <property type="component" value="Unassembled WGS sequence"/>
</dbReference>
<evidence type="ECO:0000256" key="7">
    <source>
        <dbReference type="PROSITE-ProRule" id="PRU00261"/>
    </source>
</evidence>
<dbReference type="OrthoDB" id="5598155at2759"/>
<dbReference type="SMART" id="SM00270">
    <property type="entry name" value="ChtBD1"/>
    <property type="match status" value="3"/>
</dbReference>
<feature type="disulfide bond" evidence="7">
    <location>
        <begin position="51"/>
        <end position="63"/>
    </location>
</feature>
<dbReference type="EMBL" id="MCOG01000393">
    <property type="protein sequence ID" value="ORY10445.1"/>
    <property type="molecule type" value="Genomic_DNA"/>
</dbReference>
<feature type="domain" description="Chitin-binding type-1" evidence="8">
    <location>
        <begin position="146"/>
        <end position="189"/>
    </location>
</feature>
<dbReference type="STRING" id="1754190.A0A1Y1ZKU2"/>